<reference evidence="2" key="1">
    <citation type="submission" date="2021-10" db="EMBL/GenBank/DDBJ databases">
        <title>Anaerobic single-cell dispensing facilitates the cultivation of human gut bacteria.</title>
        <authorList>
            <person name="Afrizal A."/>
        </authorList>
    </citation>
    <scope>NUCLEOTIDE SEQUENCE</scope>
    <source>
        <strain evidence="2">CLA-AA-H215</strain>
    </source>
</reference>
<dbReference type="EMBL" id="JAJEQR010000044">
    <property type="protein sequence ID" value="MCC2231922.1"/>
    <property type="molecule type" value="Genomic_DNA"/>
</dbReference>
<evidence type="ECO:0000313" key="2">
    <source>
        <dbReference type="EMBL" id="MCC2231922.1"/>
    </source>
</evidence>
<name>A0AAE3JGM7_9FIRM</name>
<evidence type="ECO:0000313" key="3">
    <source>
        <dbReference type="Proteomes" id="UP001198182"/>
    </source>
</evidence>
<sequence>MDSAKVSGMLGLAARAGKIASGEFSTEKMVKSHRAYLVIVAEDASENTKKMFRNMCAHYKVPFYYFSDKETLGHMIGREMRTSVAIIEEGFARAVERQLNQGDNNGGNEHGE</sequence>
<dbReference type="Gene3D" id="3.30.1330.30">
    <property type="match status" value="1"/>
</dbReference>
<dbReference type="InterPro" id="IPR029064">
    <property type="entry name" value="Ribosomal_eL30-like_sf"/>
</dbReference>
<feature type="domain" description="Ribosomal protein eL8/eL30/eS12/Gadd45" evidence="1">
    <location>
        <begin position="5"/>
        <end position="92"/>
    </location>
</feature>
<dbReference type="AlphaFoldDB" id="A0AAE3JGM7"/>
<proteinExistence type="predicted"/>
<protein>
    <submittedName>
        <fullName evidence="2">Ribosomal L7Ae/L30e/S12e/Gadd45 family protein</fullName>
    </submittedName>
</protein>
<keyword evidence="3" id="KW-1185">Reference proteome</keyword>
<dbReference type="InterPro" id="IPR004038">
    <property type="entry name" value="Ribosomal_eL8/eL30/eS12/Gad45"/>
</dbReference>
<organism evidence="2 3">
    <name type="scientific">Hominifimenecus microfluidus</name>
    <dbReference type="NCBI Taxonomy" id="2885348"/>
    <lineage>
        <taxon>Bacteria</taxon>
        <taxon>Bacillati</taxon>
        <taxon>Bacillota</taxon>
        <taxon>Clostridia</taxon>
        <taxon>Lachnospirales</taxon>
        <taxon>Lachnospiraceae</taxon>
        <taxon>Hominifimenecus</taxon>
    </lineage>
</organism>
<comment type="caution">
    <text evidence="2">The sequence shown here is derived from an EMBL/GenBank/DDBJ whole genome shotgun (WGS) entry which is preliminary data.</text>
</comment>
<dbReference type="Proteomes" id="UP001198182">
    <property type="component" value="Unassembled WGS sequence"/>
</dbReference>
<evidence type="ECO:0000259" key="1">
    <source>
        <dbReference type="Pfam" id="PF01248"/>
    </source>
</evidence>
<accession>A0AAE3JGM7</accession>
<gene>
    <name evidence="2" type="ORF">LKD81_13105</name>
</gene>
<dbReference type="Pfam" id="PF01248">
    <property type="entry name" value="Ribosomal_L7Ae"/>
    <property type="match status" value="1"/>
</dbReference>
<dbReference type="SUPFAM" id="SSF55315">
    <property type="entry name" value="L30e-like"/>
    <property type="match status" value="1"/>
</dbReference>